<sequence length="83" mass="9205">MGLEVSYILPFLVVYWGILQSRSIKDYLLEGVNVCVSMSSVLFSLQLKKLFTLPSGSNTGCFCTTVFNHSTALPLFNTVTLYS</sequence>
<dbReference type="AlphaFoldDB" id="A0A0B6ZSK5"/>
<dbReference type="EMBL" id="HACG01023870">
    <property type="protein sequence ID" value="CEK70735.1"/>
    <property type="molecule type" value="Transcribed_RNA"/>
</dbReference>
<name>A0A0B6ZSK5_9EUPU</name>
<accession>A0A0B6ZSK5</accession>
<organism evidence="1">
    <name type="scientific">Arion vulgaris</name>
    <dbReference type="NCBI Taxonomy" id="1028688"/>
    <lineage>
        <taxon>Eukaryota</taxon>
        <taxon>Metazoa</taxon>
        <taxon>Spiralia</taxon>
        <taxon>Lophotrochozoa</taxon>
        <taxon>Mollusca</taxon>
        <taxon>Gastropoda</taxon>
        <taxon>Heterobranchia</taxon>
        <taxon>Euthyneura</taxon>
        <taxon>Panpulmonata</taxon>
        <taxon>Eupulmonata</taxon>
        <taxon>Stylommatophora</taxon>
        <taxon>Helicina</taxon>
        <taxon>Arionoidea</taxon>
        <taxon>Arionidae</taxon>
        <taxon>Arion</taxon>
    </lineage>
</organism>
<gene>
    <name evidence="1" type="primary">ORF75436</name>
</gene>
<reference evidence="1" key="1">
    <citation type="submission" date="2014-12" db="EMBL/GenBank/DDBJ databases">
        <title>Insight into the proteome of Arion vulgaris.</title>
        <authorList>
            <person name="Aradska J."/>
            <person name="Bulat T."/>
            <person name="Smidak R."/>
            <person name="Sarate P."/>
            <person name="Gangsoo J."/>
            <person name="Sialana F."/>
            <person name="Bilban M."/>
            <person name="Lubec G."/>
        </authorList>
    </citation>
    <scope>NUCLEOTIDE SEQUENCE</scope>
    <source>
        <tissue evidence="1">Skin</tissue>
    </source>
</reference>
<proteinExistence type="predicted"/>
<protein>
    <submittedName>
        <fullName evidence="1">Uncharacterized protein</fullName>
    </submittedName>
</protein>
<evidence type="ECO:0000313" key="1">
    <source>
        <dbReference type="EMBL" id="CEK70735.1"/>
    </source>
</evidence>